<dbReference type="Pfam" id="PF00929">
    <property type="entry name" value="RNase_T"/>
    <property type="match status" value="1"/>
</dbReference>
<dbReference type="OrthoDB" id="4563729at2"/>
<dbReference type="GO" id="GO:0006259">
    <property type="term" value="P:DNA metabolic process"/>
    <property type="evidence" value="ECO:0007669"/>
    <property type="project" value="UniProtKB-ARBA"/>
</dbReference>
<comment type="caution">
    <text evidence="5">The sequence shown here is derived from an EMBL/GenBank/DDBJ whole genome shotgun (WGS) entry which is preliminary data.</text>
</comment>
<dbReference type="SUPFAM" id="SSF53098">
    <property type="entry name" value="Ribonuclease H-like"/>
    <property type="match status" value="1"/>
</dbReference>
<dbReference type="Gene3D" id="3.30.420.10">
    <property type="entry name" value="Ribonuclease H-like superfamily/Ribonuclease H"/>
    <property type="match status" value="1"/>
</dbReference>
<evidence type="ECO:0000256" key="1">
    <source>
        <dbReference type="ARBA" id="ARBA00022722"/>
    </source>
</evidence>
<name>A0A5A9W3S7_9GAMM</name>
<dbReference type="PANTHER" id="PTHR23044">
    <property type="entry name" value="3'-5' EXONUCLEASE ERI1-RELATED"/>
    <property type="match status" value="1"/>
</dbReference>
<evidence type="ECO:0000256" key="2">
    <source>
        <dbReference type="ARBA" id="ARBA00022801"/>
    </source>
</evidence>
<protein>
    <submittedName>
        <fullName evidence="5">Exonuclease domain-containing protein</fullName>
    </submittedName>
</protein>
<proteinExistence type="predicted"/>
<reference evidence="5 6" key="1">
    <citation type="submission" date="2019-03" db="EMBL/GenBank/DDBJ databases">
        <title>Nitrincola sp. nov. isolated from an Indian soda lake.</title>
        <authorList>
            <person name="Joshi A."/>
            <person name="Thite S.V."/>
            <person name="Joseph N."/>
            <person name="Dhotre D."/>
            <person name="Moorthy M."/>
            <person name="Shouche Y.S."/>
        </authorList>
    </citation>
    <scope>NUCLEOTIDE SEQUENCE [LARGE SCALE GENOMIC DNA]</scope>
    <source>
        <strain evidence="5 6">MEB193</strain>
    </source>
</reference>
<keyword evidence="2" id="KW-0378">Hydrolase</keyword>
<dbReference type="InterPro" id="IPR013520">
    <property type="entry name" value="Ribonucl_H"/>
</dbReference>
<dbReference type="InterPro" id="IPR047201">
    <property type="entry name" value="ERI-1_3'hExo-like"/>
</dbReference>
<dbReference type="InterPro" id="IPR012337">
    <property type="entry name" value="RNaseH-like_sf"/>
</dbReference>
<dbReference type="GO" id="GO:0000175">
    <property type="term" value="F:3'-5'-RNA exonuclease activity"/>
    <property type="evidence" value="ECO:0007669"/>
    <property type="project" value="InterPro"/>
</dbReference>
<dbReference type="PANTHER" id="PTHR23044:SF61">
    <property type="entry name" value="3'-5' EXORIBONUCLEASE 1-RELATED"/>
    <property type="match status" value="1"/>
</dbReference>
<keyword evidence="3 5" id="KW-0269">Exonuclease</keyword>
<evidence type="ECO:0000256" key="3">
    <source>
        <dbReference type="ARBA" id="ARBA00022839"/>
    </source>
</evidence>
<dbReference type="Proteomes" id="UP000325302">
    <property type="component" value="Unassembled WGS sequence"/>
</dbReference>
<dbReference type="InterPro" id="IPR036397">
    <property type="entry name" value="RNaseH_sf"/>
</dbReference>
<dbReference type="CDD" id="cd06133">
    <property type="entry name" value="ERI-1_3'hExo_like"/>
    <property type="match status" value="1"/>
</dbReference>
<dbReference type="EMBL" id="SMRS01000005">
    <property type="protein sequence ID" value="KAA0874785.1"/>
    <property type="molecule type" value="Genomic_DNA"/>
</dbReference>
<dbReference type="AlphaFoldDB" id="A0A5A9W3S7"/>
<dbReference type="RefSeq" id="WP_149390965.1">
    <property type="nucleotide sequence ID" value="NZ_SMRS01000005.1"/>
</dbReference>
<keyword evidence="6" id="KW-1185">Reference proteome</keyword>
<evidence type="ECO:0000259" key="4">
    <source>
        <dbReference type="SMART" id="SM00479"/>
    </source>
</evidence>
<evidence type="ECO:0000313" key="6">
    <source>
        <dbReference type="Proteomes" id="UP000325302"/>
    </source>
</evidence>
<gene>
    <name evidence="5" type="ORF">E1H14_08205</name>
</gene>
<feature type="domain" description="Exonuclease" evidence="4">
    <location>
        <begin position="4"/>
        <end position="190"/>
    </location>
</feature>
<organism evidence="5 6">
    <name type="scientific">Nitrincola tapanii</name>
    <dbReference type="NCBI Taxonomy" id="1708751"/>
    <lineage>
        <taxon>Bacteria</taxon>
        <taxon>Pseudomonadati</taxon>
        <taxon>Pseudomonadota</taxon>
        <taxon>Gammaproteobacteria</taxon>
        <taxon>Oceanospirillales</taxon>
        <taxon>Oceanospirillaceae</taxon>
        <taxon>Nitrincola</taxon>
    </lineage>
</organism>
<dbReference type="GO" id="GO:0003676">
    <property type="term" value="F:nucleic acid binding"/>
    <property type="evidence" value="ECO:0007669"/>
    <property type="project" value="InterPro"/>
</dbReference>
<accession>A0A5A9W3S7</accession>
<evidence type="ECO:0000313" key="5">
    <source>
        <dbReference type="EMBL" id="KAA0874785.1"/>
    </source>
</evidence>
<dbReference type="InterPro" id="IPR051274">
    <property type="entry name" value="3-5_Exoribonuclease"/>
</dbReference>
<dbReference type="SMART" id="SM00479">
    <property type="entry name" value="EXOIII"/>
    <property type="match status" value="1"/>
</dbReference>
<keyword evidence="1" id="KW-0540">Nuclease</keyword>
<sequence>MDAALLIVDLEATCWENHIAPSGFRQSIDEMEIIEFGCVIATRKGEVLDKRSFLIKPRDNPVLSPFCEQLTSITQAMVDDAPLFVDAVSELDTWLSAWPELRAWASWGNYDRRHITAQSRRENRTPGFMRLPHLNLKSIWKHTTGERKRNGLGAALKYHALAFEGQPHRGIDDACNMARLLPYMDWSLACLARTEGLEP</sequence>